<keyword evidence="2" id="KW-0645">Protease</keyword>
<comment type="caution">
    <text evidence="13">The sequence shown here is derived from an EMBL/GenBank/DDBJ whole genome shotgun (WGS) entry which is preliminary data.</text>
</comment>
<comment type="catalytic activity">
    <reaction evidence="8">
        <text>[GlcNAc-(1-&gt;4)-Mur2Ac(oyl-L-Ala-gamma-D-Glu-L-Lys-D-Ala-D-Ala)](n)-di-trans,octa-cis-undecaprenyl diphosphate + beta-D-GlcNAc-(1-&gt;4)-Mur2Ac(oyl-L-Ala-gamma-D-Glu-L-Lys-D-Ala-D-Ala)-di-trans,octa-cis-undecaprenyl diphosphate = [GlcNAc-(1-&gt;4)-Mur2Ac(oyl-L-Ala-gamma-D-Glu-L-Lys-D-Ala-D-Ala)](n+1)-di-trans,octa-cis-undecaprenyl diphosphate + di-trans,octa-cis-undecaprenyl diphosphate + H(+)</text>
        <dbReference type="Rhea" id="RHEA:23708"/>
        <dbReference type="Rhea" id="RHEA-COMP:9602"/>
        <dbReference type="Rhea" id="RHEA-COMP:9603"/>
        <dbReference type="ChEBI" id="CHEBI:15378"/>
        <dbReference type="ChEBI" id="CHEBI:58405"/>
        <dbReference type="ChEBI" id="CHEBI:60033"/>
        <dbReference type="ChEBI" id="CHEBI:78435"/>
        <dbReference type="EC" id="2.4.99.28"/>
    </reaction>
</comment>
<dbReference type="AlphaFoldDB" id="A0A0M1VS53"/>
<dbReference type="RefSeq" id="WP_008797531.1">
    <property type="nucleotide sequence ID" value="NZ_KQ235735.1"/>
</dbReference>
<dbReference type="Gene3D" id="1.10.3810.10">
    <property type="entry name" value="Biosynthetic peptidoglycan transglycosylase-like"/>
    <property type="match status" value="1"/>
</dbReference>
<keyword evidence="4" id="KW-0808">Transferase</keyword>
<feature type="domain" description="Penicillin-binding protein transpeptidase" evidence="10">
    <location>
        <begin position="304"/>
        <end position="544"/>
    </location>
</feature>
<accession>A0A0M1VS53</accession>
<evidence type="ECO:0000256" key="4">
    <source>
        <dbReference type="ARBA" id="ARBA00022679"/>
    </source>
</evidence>
<dbReference type="GO" id="GO:0004180">
    <property type="term" value="F:carboxypeptidase activity"/>
    <property type="evidence" value="ECO:0007669"/>
    <property type="project" value="UniProtKB-KW"/>
</dbReference>
<sequence>MLKNINFKKVIIFFITLFILLFIYLIKVYITYDPKKLVEEVNYSKVVLDRKGEILSVFLNNEEEFHIKYDGEVPETLKTAVINYEDKKFYSHSGVDYPRILKSFFNNIIGRKKMGASTISMQVVKLLEPKKRTYFNKLIEVVKAYKLESEFSKEEILKIYLNNVPYGSNIVGYSGAIKMYFNKEVKDLSYAEAALLAVLPNSPGILNLKKNNDKLEAKRNRLLKTLLDRKLIDERQYKFSLLEKFPNKIYYYEKKAPQFSIFLKNKYPEKIIKSTLDYNLQKKLEKIVHDYSNAMKDVGINNAAVLVVNNKTKEVLAYVASQDFYDKRNNGEIDGLQAKRSPASLLKPFLFALSIDDGLIVPDSVYPDVPIYFGNFYPKNSTNTFTGMVKIDEALIKSLNIPFVKLLSDYGVDRFYYFLENNDNYPEDRFDKYGLSLILGTREMRPVDIAKLYIGLANYGKVSNLKYTLTEDKPKEYQQFSRGASYLTLETLSRVVRPGNENLYSEQRPISWKTGTSYGMKDAWSVGVSPDYTVLVWLGNFNQKSIFSLSGVETAGNLLFKVFNIVDINSKTFEKPKDDLKEIEIDEKTGYRKFYDVESKKVPYPKDAKLLRISPYYKKIFVDEDDMEIDSRSQNFDKRKEKIVIEYPIEVSNYFFLNGVRENKNVKIAYPVHNLNIFVPKDFDGYKKVAMKLYNPNNEYVYWYLDEDYVGYSNEKEKFFELDIGKHKLTIVTENGAREEVKFNINKR</sequence>
<dbReference type="PANTHER" id="PTHR32282:SF15">
    <property type="entry name" value="PENICILLIN-BINDING PROTEIN 1C"/>
    <property type="match status" value="1"/>
</dbReference>
<evidence type="ECO:0000259" key="11">
    <source>
        <dbReference type="Pfam" id="PF00912"/>
    </source>
</evidence>
<evidence type="ECO:0000259" key="12">
    <source>
        <dbReference type="Pfam" id="PF06832"/>
    </source>
</evidence>
<dbReference type="eggNOG" id="COG4953">
    <property type="taxonomic scope" value="Bacteria"/>
</dbReference>
<dbReference type="Pfam" id="PF00905">
    <property type="entry name" value="Transpeptidase"/>
    <property type="match status" value="1"/>
</dbReference>
<dbReference type="EMBL" id="ACDE02000013">
    <property type="protein sequence ID" value="EEO39461.2"/>
    <property type="molecule type" value="Genomic_DNA"/>
</dbReference>
<dbReference type="InterPro" id="IPR001264">
    <property type="entry name" value="Glyco_trans_51"/>
</dbReference>
<keyword evidence="9" id="KW-0472">Membrane</keyword>
<feature type="transmembrane region" description="Helical" evidence="9">
    <location>
        <begin position="12"/>
        <end position="32"/>
    </location>
</feature>
<reference evidence="13 14" key="1">
    <citation type="submission" date="2011-10" db="EMBL/GenBank/DDBJ databases">
        <title>The Genome Sequence of Fusobacterium sp. 4_1_13.</title>
        <authorList>
            <consortium name="The Broad Institute Genome Sequencing Platform"/>
            <person name="Earl A."/>
            <person name="Ward D."/>
            <person name="Feldgarden M."/>
            <person name="Gevers D."/>
            <person name="Strauss J."/>
            <person name="Ambrose C."/>
            <person name="Allen-Vercoe E."/>
            <person name="Young S.K."/>
            <person name="Zeng Q."/>
            <person name="Gargeya S."/>
            <person name="Fitzgerald M."/>
            <person name="Haas B."/>
            <person name="Abouelleil A."/>
            <person name="Alvarado L."/>
            <person name="Arachchi H.M."/>
            <person name="Berlin A."/>
            <person name="Brown A."/>
            <person name="Chapman S.B."/>
            <person name="Chen Z."/>
            <person name="Dunbar C."/>
            <person name="Freedman E."/>
            <person name="Gearin G."/>
            <person name="Goldberg J."/>
            <person name="Griggs A."/>
            <person name="Gujja S."/>
            <person name="Heiman D."/>
            <person name="Howarth C."/>
            <person name="Larson L."/>
            <person name="Lui A."/>
            <person name="MacDonald P.J."/>
            <person name="Montmayeur A."/>
            <person name="Murphy C."/>
            <person name="Neiman D."/>
            <person name="Pearson M."/>
            <person name="Priest M."/>
            <person name="Roberts A."/>
            <person name="Saif S."/>
            <person name="Shea T."/>
            <person name="Shenoy N."/>
            <person name="Sisk P."/>
            <person name="Stolte C."/>
            <person name="Sykes S."/>
            <person name="Wortman J."/>
            <person name="Nusbaum C."/>
            <person name="Birren B."/>
        </authorList>
    </citation>
    <scope>NUCLEOTIDE SEQUENCE [LARGE SCALE GENOMIC DNA]</scope>
    <source>
        <strain evidence="13 14">4_1_13</strain>
    </source>
</reference>
<keyword evidence="5" id="KW-0378">Hydrolase</keyword>
<dbReference type="GO" id="GO:0009252">
    <property type="term" value="P:peptidoglycan biosynthetic process"/>
    <property type="evidence" value="ECO:0007669"/>
    <property type="project" value="InterPro"/>
</dbReference>
<dbReference type="SUPFAM" id="SSF56601">
    <property type="entry name" value="beta-lactamase/transpeptidase-like"/>
    <property type="match status" value="1"/>
</dbReference>
<proteinExistence type="predicted"/>
<dbReference type="InterPro" id="IPR011815">
    <property type="entry name" value="PBP_1c"/>
</dbReference>
<protein>
    <recommendedName>
        <fullName evidence="7">peptidoglycan glycosyltransferase</fullName>
        <ecNumber evidence="7">2.4.99.28</ecNumber>
    </recommendedName>
</protein>
<dbReference type="InterPro" id="IPR036950">
    <property type="entry name" value="PBP_transglycosylase"/>
</dbReference>
<evidence type="ECO:0000256" key="6">
    <source>
        <dbReference type="ARBA" id="ARBA00023268"/>
    </source>
</evidence>
<evidence type="ECO:0000256" key="5">
    <source>
        <dbReference type="ARBA" id="ARBA00022801"/>
    </source>
</evidence>
<evidence type="ECO:0000313" key="13">
    <source>
        <dbReference type="EMBL" id="EEO39461.2"/>
    </source>
</evidence>
<dbReference type="PANTHER" id="PTHR32282">
    <property type="entry name" value="BINDING PROTEIN TRANSPEPTIDASE, PUTATIVE-RELATED"/>
    <property type="match status" value="1"/>
</dbReference>
<dbReference type="EC" id="2.4.99.28" evidence="7"/>
<dbReference type="Proteomes" id="UP000004925">
    <property type="component" value="Unassembled WGS sequence"/>
</dbReference>
<dbReference type="GO" id="GO:0030288">
    <property type="term" value="C:outer membrane-bounded periplasmic space"/>
    <property type="evidence" value="ECO:0007669"/>
    <property type="project" value="TreeGrafter"/>
</dbReference>
<feature type="domain" description="Glycosyl transferase family 51" evidence="11">
    <location>
        <begin position="53"/>
        <end position="225"/>
    </location>
</feature>
<evidence type="ECO:0000256" key="2">
    <source>
        <dbReference type="ARBA" id="ARBA00022670"/>
    </source>
</evidence>
<dbReference type="SUPFAM" id="SSF53955">
    <property type="entry name" value="Lysozyme-like"/>
    <property type="match status" value="1"/>
</dbReference>
<keyword evidence="9" id="KW-0812">Transmembrane</keyword>
<dbReference type="InterPro" id="IPR001460">
    <property type="entry name" value="PCN-bd_Tpept"/>
</dbReference>
<dbReference type="GO" id="GO:0008658">
    <property type="term" value="F:penicillin binding"/>
    <property type="evidence" value="ECO:0007669"/>
    <property type="project" value="InterPro"/>
</dbReference>
<evidence type="ECO:0000259" key="10">
    <source>
        <dbReference type="Pfam" id="PF00905"/>
    </source>
</evidence>
<evidence type="ECO:0000256" key="7">
    <source>
        <dbReference type="ARBA" id="ARBA00044770"/>
    </source>
</evidence>
<keyword evidence="6" id="KW-0511">Multifunctional enzyme</keyword>
<dbReference type="GO" id="GO:0006508">
    <property type="term" value="P:proteolysis"/>
    <property type="evidence" value="ECO:0007669"/>
    <property type="project" value="UniProtKB-KW"/>
</dbReference>
<name>A0A0M1VS53_FUSVC</name>
<gene>
    <name evidence="13" type="ORF">FSCG_00174</name>
</gene>
<dbReference type="InterPro" id="IPR012338">
    <property type="entry name" value="Beta-lactam/transpept-like"/>
</dbReference>
<dbReference type="Pfam" id="PF06832">
    <property type="entry name" value="BiPBP_C"/>
    <property type="match status" value="1"/>
</dbReference>
<dbReference type="InterPro" id="IPR050396">
    <property type="entry name" value="Glycosyltr_51/Transpeptidase"/>
</dbReference>
<evidence type="ECO:0000256" key="8">
    <source>
        <dbReference type="ARBA" id="ARBA00049902"/>
    </source>
</evidence>
<dbReference type="Pfam" id="PF00912">
    <property type="entry name" value="Transgly"/>
    <property type="match status" value="1"/>
</dbReference>
<keyword evidence="9" id="KW-1133">Transmembrane helix</keyword>
<keyword evidence="1" id="KW-0121">Carboxypeptidase</keyword>
<dbReference type="InterPro" id="IPR009647">
    <property type="entry name" value="PBP_C"/>
</dbReference>
<dbReference type="Gene3D" id="3.40.710.10">
    <property type="entry name" value="DD-peptidase/beta-lactamase superfamily"/>
    <property type="match status" value="1"/>
</dbReference>
<organism evidence="13 14">
    <name type="scientific">Fusobacterium vincentii 4_1_13</name>
    <dbReference type="NCBI Taxonomy" id="469606"/>
    <lineage>
        <taxon>Bacteria</taxon>
        <taxon>Fusobacteriati</taxon>
        <taxon>Fusobacteriota</taxon>
        <taxon>Fusobacteriia</taxon>
        <taxon>Fusobacteriales</taxon>
        <taxon>Fusobacteriaceae</taxon>
        <taxon>Fusobacterium</taxon>
    </lineage>
</organism>
<dbReference type="GO" id="GO:0008955">
    <property type="term" value="F:peptidoglycan glycosyltransferase activity"/>
    <property type="evidence" value="ECO:0007669"/>
    <property type="project" value="UniProtKB-EC"/>
</dbReference>
<evidence type="ECO:0000256" key="9">
    <source>
        <dbReference type="SAM" id="Phobius"/>
    </source>
</evidence>
<evidence type="ECO:0000256" key="1">
    <source>
        <dbReference type="ARBA" id="ARBA00022645"/>
    </source>
</evidence>
<keyword evidence="3" id="KW-0328">Glycosyltransferase</keyword>
<dbReference type="InterPro" id="IPR023346">
    <property type="entry name" value="Lysozyme-like_dom_sf"/>
</dbReference>
<dbReference type="NCBIfam" id="TIGR02073">
    <property type="entry name" value="PBP_1c"/>
    <property type="match status" value="1"/>
</dbReference>
<feature type="domain" description="Penicillin-binding C-terminal" evidence="12">
    <location>
        <begin position="660"/>
        <end position="743"/>
    </location>
</feature>
<evidence type="ECO:0000313" key="14">
    <source>
        <dbReference type="Proteomes" id="UP000004925"/>
    </source>
</evidence>
<evidence type="ECO:0000256" key="3">
    <source>
        <dbReference type="ARBA" id="ARBA00022676"/>
    </source>
</evidence>
<dbReference type="FunFam" id="3.40.710.10:FF:000125">
    <property type="entry name" value="Penicillin-binding protein PbpC"/>
    <property type="match status" value="1"/>
</dbReference>